<dbReference type="InterPro" id="IPR010980">
    <property type="entry name" value="Cyt_c/b562"/>
</dbReference>
<dbReference type="KEGG" id="srt:Srot_2655"/>
<name>D6ZCC0_SEGRD</name>
<dbReference type="RefSeq" id="WP_013139538.1">
    <property type="nucleotide sequence ID" value="NC_014168.1"/>
</dbReference>
<dbReference type="Proteomes" id="UP000002247">
    <property type="component" value="Chromosome"/>
</dbReference>
<evidence type="ECO:0000313" key="3">
    <source>
        <dbReference type="Proteomes" id="UP000002247"/>
    </source>
</evidence>
<organism evidence="2 3">
    <name type="scientific">Segniliparus rotundus (strain ATCC BAA-972 / CDC 1076 / CIP 108378 / DSM 44985 / JCM 13578)</name>
    <dbReference type="NCBI Taxonomy" id="640132"/>
    <lineage>
        <taxon>Bacteria</taxon>
        <taxon>Bacillati</taxon>
        <taxon>Actinomycetota</taxon>
        <taxon>Actinomycetes</taxon>
        <taxon>Mycobacteriales</taxon>
        <taxon>Segniliparaceae</taxon>
        <taxon>Segniliparus</taxon>
    </lineage>
</organism>
<gene>
    <name evidence="2" type="ordered locus">Srot_2655</name>
</gene>
<evidence type="ECO:0000313" key="2">
    <source>
        <dbReference type="EMBL" id="ADG99089.1"/>
    </source>
</evidence>
<evidence type="ECO:0000256" key="1">
    <source>
        <dbReference type="SAM" id="SignalP"/>
    </source>
</evidence>
<proteinExistence type="predicted"/>
<dbReference type="AlphaFoldDB" id="D6ZCC0"/>
<feature type="signal peptide" evidence="1">
    <location>
        <begin position="1"/>
        <end position="25"/>
    </location>
</feature>
<dbReference type="OrthoDB" id="9876988at2"/>
<feature type="chain" id="PRO_5003091835" evidence="1">
    <location>
        <begin position="26"/>
        <end position="163"/>
    </location>
</feature>
<dbReference type="STRING" id="640132.Srot_2655"/>
<dbReference type="GO" id="GO:0020037">
    <property type="term" value="F:heme binding"/>
    <property type="evidence" value="ECO:0007669"/>
    <property type="project" value="InterPro"/>
</dbReference>
<keyword evidence="3" id="KW-1185">Reference proteome</keyword>
<dbReference type="GO" id="GO:0022900">
    <property type="term" value="P:electron transport chain"/>
    <property type="evidence" value="ECO:0007669"/>
    <property type="project" value="InterPro"/>
</dbReference>
<sequence length="163" mass="17740">MTRFALAAALAPALFPLVAPGAAHADPEPNPDCVVLRQAAGGYSKMADHFSTLRKVSERPASTPDQHADTLRQLAQQSRTMGEMLRDLSAQLTSQDLKTLYWDDAESFDDYADALIRSINSGNSSELDSVYRRNVRAVNAANDAFHAACGRQRPAAHRTTAVR</sequence>
<protein>
    <submittedName>
        <fullName evidence="2">Uncharacterized protein</fullName>
    </submittedName>
</protein>
<keyword evidence="1" id="KW-0732">Signal</keyword>
<dbReference type="EMBL" id="CP001958">
    <property type="protein sequence ID" value="ADG99089.1"/>
    <property type="molecule type" value="Genomic_DNA"/>
</dbReference>
<dbReference type="HOGENOM" id="CLU_1712015_0_0_11"/>
<dbReference type="GO" id="GO:0009055">
    <property type="term" value="F:electron transfer activity"/>
    <property type="evidence" value="ECO:0007669"/>
    <property type="project" value="InterPro"/>
</dbReference>
<dbReference type="GO" id="GO:0005506">
    <property type="term" value="F:iron ion binding"/>
    <property type="evidence" value="ECO:0007669"/>
    <property type="project" value="InterPro"/>
</dbReference>
<reference evidence="2 3" key="1">
    <citation type="journal article" date="2010" name="Stand. Genomic Sci.">
        <title>Complete genome sequence of Segniliparus rotundus type strain (CDC 1076).</title>
        <authorList>
            <person name="Sikorski J."/>
            <person name="Lapidus A."/>
            <person name="Copeland A."/>
            <person name="Misra M."/>
            <person name="Glavina Del Rio T."/>
            <person name="Nolan M."/>
            <person name="Lucas S."/>
            <person name="Chen F."/>
            <person name="Tice H."/>
            <person name="Cheng J.F."/>
            <person name="Jando M."/>
            <person name="Schneider S."/>
            <person name="Bruce D."/>
            <person name="Goodwin L."/>
            <person name="Pitluck S."/>
            <person name="Liolios K."/>
            <person name="Mikhailova N."/>
            <person name="Pati A."/>
            <person name="Ivanova N."/>
            <person name="Mavromatis K."/>
            <person name="Chen A."/>
            <person name="Palaniappan K."/>
            <person name="Chertkov O."/>
            <person name="Land M."/>
            <person name="Hauser L."/>
            <person name="Chang Y.J."/>
            <person name="Jeffries C.D."/>
            <person name="Brettin T."/>
            <person name="Detter J.C."/>
            <person name="Han C."/>
            <person name="Rohde M."/>
            <person name="Goker M."/>
            <person name="Bristow J."/>
            <person name="Eisen J.A."/>
            <person name="Markowitz V."/>
            <person name="Hugenholtz P."/>
            <person name="Kyrpides N.C."/>
            <person name="Klenk H.P."/>
        </authorList>
    </citation>
    <scope>NUCLEOTIDE SEQUENCE [LARGE SCALE GENOMIC DNA]</scope>
    <source>
        <strain evidence="3">ATCC BAA-972 / CDC 1076 / CIP 108378 / DSM 44985 / JCM 13578</strain>
    </source>
</reference>
<accession>D6ZCC0</accession>
<dbReference type="SUPFAM" id="SSF47175">
    <property type="entry name" value="Cytochromes"/>
    <property type="match status" value="1"/>
</dbReference>